<keyword evidence="2" id="KW-1185">Reference proteome</keyword>
<dbReference type="RefSeq" id="WP_155301924.1">
    <property type="nucleotide sequence ID" value="NZ_AP021875.1"/>
</dbReference>
<evidence type="ECO:0000313" key="2">
    <source>
        <dbReference type="Proteomes" id="UP000427769"/>
    </source>
</evidence>
<reference evidence="1 2" key="1">
    <citation type="submission" date="2019-11" db="EMBL/GenBank/DDBJ databases">
        <title>Comparative genomics of hydrocarbon-degrading Desulfosarcina strains.</title>
        <authorList>
            <person name="Watanabe M."/>
            <person name="Kojima H."/>
            <person name="Fukui M."/>
        </authorList>
    </citation>
    <scope>NUCLEOTIDE SEQUENCE [LARGE SCALE GENOMIC DNA]</scope>
    <source>
        <strain evidence="1 2">PP31</strain>
    </source>
</reference>
<dbReference type="OrthoDB" id="9794844at2"/>
<dbReference type="Proteomes" id="UP000427769">
    <property type="component" value="Chromosome"/>
</dbReference>
<proteinExistence type="predicted"/>
<dbReference type="KEGG" id="dwd:DSCW_01640"/>
<accession>A0A5K7Z8E0</accession>
<protein>
    <submittedName>
        <fullName evidence="1">Uncharacterized protein</fullName>
    </submittedName>
</protein>
<dbReference type="AlphaFoldDB" id="A0A5K7Z8E0"/>
<name>A0A5K7Z8E0_9BACT</name>
<dbReference type="EMBL" id="AP021875">
    <property type="protein sequence ID" value="BBO72747.1"/>
    <property type="molecule type" value="Genomic_DNA"/>
</dbReference>
<organism evidence="1 2">
    <name type="scientific">Desulfosarcina widdelii</name>
    <dbReference type="NCBI Taxonomy" id="947919"/>
    <lineage>
        <taxon>Bacteria</taxon>
        <taxon>Pseudomonadati</taxon>
        <taxon>Thermodesulfobacteriota</taxon>
        <taxon>Desulfobacteria</taxon>
        <taxon>Desulfobacterales</taxon>
        <taxon>Desulfosarcinaceae</taxon>
        <taxon>Desulfosarcina</taxon>
    </lineage>
</organism>
<evidence type="ECO:0000313" key="1">
    <source>
        <dbReference type="EMBL" id="BBO72747.1"/>
    </source>
</evidence>
<gene>
    <name evidence="1" type="ORF">DSCW_01640</name>
</gene>
<sequence>MGESNGWFSKTATIAFFMGLLILLAGGCASQKGMSGEAANEGTDPNAPLYYDFGDVLVPREMKVDKNASFVFRTPGLSAGVLSMKGRVDGSSLIAFFESNMANDNWSLVSAFKSYRNIMLFKKENRWCVINITEKKMYTYLEIWVSPTIAGASPGLYK</sequence>